<dbReference type="PROSITE" id="PS50109">
    <property type="entry name" value="HIS_KIN"/>
    <property type="match status" value="1"/>
</dbReference>
<evidence type="ECO:0000256" key="7">
    <source>
        <dbReference type="ARBA" id="ARBA00023012"/>
    </source>
</evidence>
<dbReference type="InterPro" id="IPR004358">
    <property type="entry name" value="Sig_transdc_His_kin-like_C"/>
</dbReference>
<keyword evidence="9" id="KW-0812">Transmembrane</keyword>
<feature type="domain" description="Histidine kinase" evidence="10">
    <location>
        <begin position="217"/>
        <end position="440"/>
    </location>
</feature>
<dbReference type="InterPro" id="IPR003594">
    <property type="entry name" value="HATPase_dom"/>
</dbReference>
<comment type="catalytic activity">
    <reaction evidence="1">
        <text>ATP + protein L-histidine = ADP + protein N-phospho-L-histidine.</text>
        <dbReference type="EC" id="2.7.13.3"/>
    </reaction>
</comment>
<feature type="transmembrane region" description="Helical" evidence="9">
    <location>
        <begin position="12"/>
        <end position="34"/>
    </location>
</feature>
<dbReference type="FunFam" id="1.10.287.130:FF:000001">
    <property type="entry name" value="Two-component sensor histidine kinase"/>
    <property type="match status" value="1"/>
</dbReference>
<keyword evidence="4" id="KW-0597">Phosphoprotein</keyword>
<dbReference type="GO" id="GO:0016036">
    <property type="term" value="P:cellular response to phosphate starvation"/>
    <property type="evidence" value="ECO:0007669"/>
    <property type="project" value="TreeGrafter"/>
</dbReference>
<dbReference type="GO" id="GO:0000155">
    <property type="term" value="F:phosphorelay sensor kinase activity"/>
    <property type="evidence" value="ECO:0007669"/>
    <property type="project" value="InterPro"/>
</dbReference>
<gene>
    <name evidence="11" type="ORF">CPZ25_017550</name>
</gene>
<accession>A0A4P9CBU0</accession>
<evidence type="ECO:0000256" key="6">
    <source>
        <dbReference type="ARBA" id="ARBA00022777"/>
    </source>
</evidence>
<keyword evidence="12" id="KW-1185">Reference proteome</keyword>
<dbReference type="PANTHER" id="PTHR45453:SF1">
    <property type="entry name" value="PHOSPHATE REGULON SENSOR PROTEIN PHOR"/>
    <property type="match status" value="1"/>
</dbReference>
<keyword evidence="5" id="KW-0808">Transferase</keyword>
<organism evidence="11 12">
    <name type="scientific">Eubacterium maltosivorans</name>
    <dbReference type="NCBI Taxonomy" id="2041044"/>
    <lineage>
        <taxon>Bacteria</taxon>
        <taxon>Bacillati</taxon>
        <taxon>Bacillota</taxon>
        <taxon>Clostridia</taxon>
        <taxon>Eubacteriales</taxon>
        <taxon>Eubacteriaceae</taxon>
        <taxon>Eubacterium</taxon>
    </lineage>
</organism>
<evidence type="ECO:0000256" key="2">
    <source>
        <dbReference type="ARBA" id="ARBA00004370"/>
    </source>
</evidence>
<dbReference type="SUPFAM" id="SSF55874">
    <property type="entry name" value="ATPase domain of HSP90 chaperone/DNA topoisomerase II/histidine kinase"/>
    <property type="match status" value="1"/>
</dbReference>
<dbReference type="SUPFAM" id="SSF47384">
    <property type="entry name" value="Homodimeric domain of signal transducing histidine kinase"/>
    <property type="match status" value="1"/>
</dbReference>
<dbReference type="Proteomes" id="UP000218387">
    <property type="component" value="Chromosome"/>
</dbReference>
<dbReference type="Pfam" id="PF02518">
    <property type="entry name" value="HATPase_c"/>
    <property type="match status" value="1"/>
</dbReference>
<dbReference type="PANTHER" id="PTHR45453">
    <property type="entry name" value="PHOSPHATE REGULON SENSOR PROTEIN PHOR"/>
    <property type="match status" value="1"/>
</dbReference>
<evidence type="ECO:0000256" key="8">
    <source>
        <dbReference type="ARBA" id="ARBA00023136"/>
    </source>
</evidence>
<dbReference type="FunFam" id="3.30.565.10:FF:000006">
    <property type="entry name" value="Sensor histidine kinase WalK"/>
    <property type="match status" value="1"/>
</dbReference>
<keyword evidence="7" id="KW-0902">Two-component regulatory system</keyword>
<dbReference type="EC" id="2.7.13.3" evidence="3"/>
<dbReference type="AlphaFoldDB" id="A0A4P9CBU0"/>
<dbReference type="InterPro" id="IPR036097">
    <property type="entry name" value="HisK_dim/P_sf"/>
</dbReference>
<dbReference type="InterPro" id="IPR003661">
    <property type="entry name" value="HisK_dim/P_dom"/>
</dbReference>
<dbReference type="Gene3D" id="3.30.565.10">
    <property type="entry name" value="Histidine kinase-like ATPase, C-terminal domain"/>
    <property type="match status" value="1"/>
</dbReference>
<dbReference type="RefSeq" id="WP_096920053.1">
    <property type="nucleotide sequence ID" value="NZ_CP029487.1"/>
</dbReference>
<dbReference type="Gene3D" id="1.10.287.130">
    <property type="match status" value="1"/>
</dbReference>
<keyword evidence="8 9" id="KW-0472">Membrane</keyword>
<evidence type="ECO:0000256" key="5">
    <source>
        <dbReference type="ARBA" id="ARBA00022679"/>
    </source>
</evidence>
<keyword evidence="6" id="KW-0418">Kinase</keyword>
<dbReference type="InterPro" id="IPR050351">
    <property type="entry name" value="BphY/WalK/GraS-like"/>
</dbReference>
<evidence type="ECO:0000256" key="4">
    <source>
        <dbReference type="ARBA" id="ARBA00022553"/>
    </source>
</evidence>
<dbReference type="InterPro" id="IPR005467">
    <property type="entry name" value="His_kinase_dom"/>
</dbReference>
<proteinExistence type="predicted"/>
<comment type="subcellular location">
    <subcellularLocation>
        <location evidence="2">Membrane</location>
    </subcellularLocation>
</comment>
<name>A0A4P9CBU0_EUBML</name>
<keyword evidence="9" id="KW-1133">Transmembrane helix</keyword>
<evidence type="ECO:0000256" key="3">
    <source>
        <dbReference type="ARBA" id="ARBA00012438"/>
    </source>
</evidence>
<evidence type="ECO:0000313" key="11">
    <source>
        <dbReference type="EMBL" id="QCT73057.1"/>
    </source>
</evidence>
<dbReference type="GO" id="GO:0005886">
    <property type="term" value="C:plasma membrane"/>
    <property type="evidence" value="ECO:0007669"/>
    <property type="project" value="TreeGrafter"/>
</dbReference>
<protein>
    <recommendedName>
        <fullName evidence="3">histidine kinase</fullName>
        <ecNumber evidence="3">2.7.13.3</ecNumber>
    </recommendedName>
</protein>
<dbReference type="EMBL" id="CP029487">
    <property type="protein sequence ID" value="QCT73057.1"/>
    <property type="molecule type" value="Genomic_DNA"/>
</dbReference>
<sequence length="447" mass="50426">MLSLNKLRLNLTLMNTAVLIGLSVFVAVSLYLTINMDMESGVSNNLEIYCSQLANNVEQLQTQQEGGAVAPETQKGYQEFKDTLVHNSIAFTIWDDAFNVVDKSESQPLNQDQLFRLINRYFSGNRDKYLISDYETDDNNLKICTYVTVSKDGEMRVVQAMKNMDTERGVLKNAVRMILIVVLAGATLSLLCGYFLSGRALVPVRKSMDQQREFLADASHELRTPIAVIQTNLEVVKASGDETVESQATWLDNAYDETKRMHHIVEDLMFLARADSGDVHFEPMPVDMSYLIMEVTERFIPMAAQKSITILSKVPMEELNVMGDEKQLTQLMVILIDNAIKYTEPGADERNKTIVVQAERIEEGIEICVADKGIGISKEEQEKIFQRFYRVDKVRSRAEGGTGLGLSIAYWIVQKHKGMIRVESEENLGTKMMIVFPAYEGPKEANE</sequence>
<evidence type="ECO:0000256" key="1">
    <source>
        <dbReference type="ARBA" id="ARBA00000085"/>
    </source>
</evidence>
<dbReference type="PRINTS" id="PR00344">
    <property type="entry name" value="BCTRLSENSOR"/>
</dbReference>
<dbReference type="SMART" id="SM00387">
    <property type="entry name" value="HATPase_c"/>
    <property type="match status" value="1"/>
</dbReference>
<reference evidence="11 12" key="1">
    <citation type="submission" date="2018-05" db="EMBL/GenBank/DDBJ databases">
        <title>Genome comparison of Eubacterium sp.</title>
        <authorList>
            <person name="Feng Y."/>
            <person name="Sanchez-Andrea I."/>
            <person name="Stams A.J.M."/>
            <person name="De Vos W.M."/>
        </authorList>
    </citation>
    <scope>NUCLEOTIDE SEQUENCE [LARGE SCALE GENOMIC DNA]</scope>
    <source>
        <strain evidence="11 12">YI</strain>
    </source>
</reference>
<evidence type="ECO:0000256" key="9">
    <source>
        <dbReference type="SAM" id="Phobius"/>
    </source>
</evidence>
<evidence type="ECO:0000259" key="10">
    <source>
        <dbReference type="PROSITE" id="PS50109"/>
    </source>
</evidence>
<dbReference type="CDD" id="cd00082">
    <property type="entry name" value="HisKA"/>
    <property type="match status" value="1"/>
</dbReference>
<dbReference type="GO" id="GO:0004721">
    <property type="term" value="F:phosphoprotein phosphatase activity"/>
    <property type="evidence" value="ECO:0007669"/>
    <property type="project" value="TreeGrafter"/>
</dbReference>
<dbReference type="KEGG" id="emt:CPZ25_017550"/>
<feature type="transmembrane region" description="Helical" evidence="9">
    <location>
        <begin position="174"/>
        <end position="196"/>
    </location>
</feature>
<dbReference type="Pfam" id="PF00512">
    <property type="entry name" value="HisKA"/>
    <property type="match status" value="1"/>
</dbReference>
<dbReference type="SMART" id="SM00388">
    <property type="entry name" value="HisKA"/>
    <property type="match status" value="1"/>
</dbReference>
<dbReference type="InterPro" id="IPR036890">
    <property type="entry name" value="HATPase_C_sf"/>
</dbReference>
<evidence type="ECO:0000313" key="12">
    <source>
        <dbReference type="Proteomes" id="UP000218387"/>
    </source>
</evidence>